<dbReference type="PANTHER" id="PTHR30290">
    <property type="entry name" value="PERIPLASMIC BINDING COMPONENT OF ABC TRANSPORTER"/>
    <property type="match status" value="1"/>
</dbReference>
<gene>
    <name evidence="5" type="ORF">SAMN05216233_10116</name>
</gene>
<keyword evidence="3" id="KW-0732">Signal</keyword>
<dbReference type="SUPFAM" id="SSF53850">
    <property type="entry name" value="Periplasmic binding protein-like II"/>
    <property type="match status" value="1"/>
</dbReference>
<dbReference type="GO" id="GO:1904680">
    <property type="term" value="F:peptide transmembrane transporter activity"/>
    <property type="evidence" value="ECO:0007669"/>
    <property type="project" value="TreeGrafter"/>
</dbReference>
<proteinExistence type="inferred from homology"/>
<feature type="domain" description="Solute-binding protein family 5" evidence="4">
    <location>
        <begin position="97"/>
        <end position="296"/>
    </location>
</feature>
<evidence type="ECO:0000313" key="6">
    <source>
        <dbReference type="Proteomes" id="UP000198870"/>
    </source>
</evidence>
<dbReference type="Pfam" id="PF00496">
    <property type="entry name" value="SBP_bac_5"/>
    <property type="match status" value="1"/>
</dbReference>
<sequence>MRRQVVGILFWAFVLLAWGGTSVGAKALPEGLTWLTNHEDPVFASPEAVKGGVFVSAIASYPLTFRTVGPDANGSFRSNIGGNQMSLVELHPNTERIIPALATHWAFGDDKKTMYFKLDPRARWSDGEPVTADDFAFTLEFMRTKEIVAPWHNRYYTEEIEDVIVYDDYTLAVVSTRAEPDLHLKLTISPTPRHFYGKVGKDFVARYNWKIVPNTGPYQISSFKKGKEVVFTRKRDWWARDLQYNRGRFNVNKVIFRVIRDFNTQWEYFRKGRLDTFRITYPKYWYRKSDTEVVNKGYVERIWFYNDTRRPPPGALSQ</sequence>
<dbReference type="RefSeq" id="WP_254781926.1">
    <property type="nucleotide sequence ID" value="NZ_FMUX01000001.1"/>
</dbReference>
<accession>A0A1G5ABR5</accession>
<evidence type="ECO:0000313" key="5">
    <source>
        <dbReference type="EMBL" id="SCX75317.1"/>
    </source>
</evidence>
<comment type="similarity">
    <text evidence="1">Belongs to the bacterial solute-binding protein 5 family.</text>
</comment>
<dbReference type="EMBL" id="FMUX01000001">
    <property type="protein sequence ID" value="SCX75317.1"/>
    <property type="molecule type" value="Genomic_DNA"/>
</dbReference>
<dbReference type="InterPro" id="IPR000914">
    <property type="entry name" value="SBP_5_dom"/>
</dbReference>
<organism evidence="5 6">
    <name type="scientific">Desulfoluna spongiiphila</name>
    <dbReference type="NCBI Taxonomy" id="419481"/>
    <lineage>
        <taxon>Bacteria</taxon>
        <taxon>Pseudomonadati</taxon>
        <taxon>Thermodesulfobacteriota</taxon>
        <taxon>Desulfobacteria</taxon>
        <taxon>Desulfobacterales</taxon>
        <taxon>Desulfolunaceae</taxon>
        <taxon>Desulfoluna</taxon>
    </lineage>
</organism>
<dbReference type="Proteomes" id="UP000198870">
    <property type="component" value="Unassembled WGS sequence"/>
</dbReference>
<dbReference type="GO" id="GO:0015833">
    <property type="term" value="P:peptide transport"/>
    <property type="evidence" value="ECO:0007669"/>
    <property type="project" value="TreeGrafter"/>
</dbReference>
<evidence type="ECO:0000256" key="3">
    <source>
        <dbReference type="ARBA" id="ARBA00022729"/>
    </source>
</evidence>
<keyword evidence="2" id="KW-0813">Transport</keyword>
<dbReference type="InterPro" id="IPR039424">
    <property type="entry name" value="SBP_5"/>
</dbReference>
<dbReference type="STRING" id="419481.SAMN05216233_10116"/>
<protein>
    <submittedName>
        <fullName evidence="5">Microcin C transport system substrate-binding protein</fullName>
    </submittedName>
</protein>
<keyword evidence="6" id="KW-1185">Reference proteome</keyword>
<evidence type="ECO:0000256" key="2">
    <source>
        <dbReference type="ARBA" id="ARBA00022448"/>
    </source>
</evidence>
<dbReference type="Gene3D" id="3.40.190.10">
    <property type="entry name" value="Periplasmic binding protein-like II"/>
    <property type="match status" value="1"/>
</dbReference>
<evidence type="ECO:0000256" key="1">
    <source>
        <dbReference type="ARBA" id="ARBA00005695"/>
    </source>
</evidence>
<dbReference type="AlphaFoldDB" id="A0A1G5ABR5"/>
<name>A0A1G5ABR5_9BACT</name>
<evidence type="ECO:0000259" key="4">
    <source>
        <dbReference type="Pfam" id="PF00496"/>
    </source>
</evidence>
<reference evidence="5 6" key="1">
    <citation type="submission" date="2016-10" db="EMBL/GenBank/DDBJ databases">
        <authorList>
            <person name="de Groot N.N."/>
        </authorList>
    </citation>
    <scope>NUCLEOTIDE SEQUENCE [LARGE SCALE GENOMIC DNA]</scope>
    <source>
        <strain evidence="5 6">AA1</strain>
    </source>
</reference>
<dbReference type="PANTHER" id="PTHR30290:SF9">
    <property type="entry name" value="OLIGOPEPTIDE-BINDING PROTEIN APPA"/>
    <property type="match status" value="1"/>
</dbReference>